<feature type="domain" description="C2" evidence="2">
    <location>
        <begin position="129"/>
        <end position="248"/>
    </location>
</feature>
<dbReference type="PANTHER" id="PTHR21119:SF5">
    <property type="entry name" value="C2 DOMAIN-CONTAINING PROTEIN"/>
    <property type="match status" value="1"/>
</dbReference>
<dbReference type="InterPro" id="IPR039934">
    <property type="entry name" value="C2CD2/C2CD2L"/>
</dbReference>
<reference evidence="3" key="1">
    <citation type="submission" date="2020-11" db="EMBL/GenBank/DDBJ databases">
        <authorList>
            <person name="Tran Van P."/>
        </authorList>
    </citation>
    <scope>NUCLEOTIDE SEQUENCE</scope>
</reference>
<feature type="compositionally biased region" description="Gly residues" evidence="1">
    <location>
        <begin position="421"/>
        <end position="432"/>
    </location>
</feature>
<accession>A0A7R9PWN0</accession>
<proteinExistence type="predicted"/>
<dbReference type="PANTHER" id="PTHR21119">
    <property type="entry name" value="C2 DOMAIN-CONTAINING PROTEIN"/>
    <property type="match status" value="1"/>
</dbReference>
<evidence type="ECO:0000259" key="2">
    <source>
        <dbReference type="PROSITE" id="PS50004"/>
    </source>
</evidence>
<keyword evidence="4" id="KW-1185">Reference proteome</keyword>
<dbReference type="EMBL" id="CAJPIZ010001216">
    <property type="protein sequence ID" value="CAG2103077.1"/>
    <property type="molecule type" value="Genomic_DNA"/>
</dbReference>
<dbReference type="Pfam" id="PF00168">
    <property type="entry name" value="C2"/>
    <property type="match status" value="1"/>
</dbReference>
<dbReference type="InterPro" id="IPR000008">
    <property type="entry name" value="C2_dom"/>
</dbReference>
<sequence>MTPSDRLEKSVNCKISTQGIKILVKAFRDNDSVDEESIQYELYMNRFEGMMKIVCISEEQLFVVRFVERPDFKASLKQVKGLHNQNQKSEHKISEDAIINAIINTITKTVVDLCLSGYQDFPPFKRSDQQNNIGLNKSSPQKSIERKLFVKVVKANGLTVNNKGIHSPYCVIEVDEPSQQAHTSTIKNTSSPSPQKSIERKLFVKVVKANGLTVNNKDKFLGLGIVSVEELKRNPSQNQVLKLQSRPLETGQQISGSLSVEFLFIEHSSDSSDCNSSNSTPLTGSPKNTGLEYIEQNILKPNGSVMKNNEVPIIVSSDADEECSQLETIPHTVLDVIEEQNNSCATVSQTMSSTLNVLLPRLALGKEHSVLGIDSNSDSNDSDESDARSDGSDASDHTITDPQNIYIMEDLLQNDSQASDNGGGSEGYGTGRGTPDEPSINEGSFVSSNNSTVEHKNSRSRTKEPRSIIKAIRKRFSFNKNRSKSMEIRTNKECEGTGSRDSSVSSATSSRARSMPGSREPSAPKDVLHNLAAREERHKTNSYSNISDISGYSTRTFIHEKSTLIVEANESGSLKSITCQVCDKLFSRRPGKQGYQCRGNHKTLNDSIENKDSILVTNHDKSGNNSTDANNETIDYRKVIKQLPTTISLKHVKESMDKDTACCMLGQIAGDKGYHCHAMFYGFNILERNTNRAHNQKLPFYGRDKMPHFGEKLMLKFEKCLTKKGHIFNKCCHWAANDRQNLLNPQYNTLQHYLYNRQQRGGNL</sequence>
<feature type="region of interest" description="Disordered" evidence="1">
    <location>
        <begin position="371"/>
        <end position="399"/>
    </location>
</feature>
<evidence type="ECO:0000313" key="3">
    <source>
        <dbReference type="EMBL" id="CAD7622647.1"/>
    </source>
</evidence>
<feature type="compositionally biased region" description="Basic and acidic residues" evidence="1">
    <location>
        <begin position="484"/>
        <end position="495"/>
    </location>
</feature>
<feature type="compositionally biased region" description="Basic and acidic residues" evidence="1">
    <location>
        <begin position="453"/>
        <end position="467"/>
    </location>
</feature>
<dbReference type="OrthoDB" id="6283437at2759"/>
<dbReference type="SUPFAM" id="SSF49562">
    <property type="entry name" value="C2 domain (Calcium/lipid-binding domain, CaLB)"/>
    <property type="match status" value="1"/>
</dbReference>
<protein>
    <recommendedName>
        <fullName evidence="2">C2 domain-containing protein</fullName>
    </recommendedName>
</protein>
<evidence type="ECO:0000256" key="1">
    <source>
        <dbReference type="SAM" id="MobiDB-lite"/>
    </source>
</evidence>
<feature type="region of interest" description="Disordered" evidence="1">
    <location>
        <begin position="415"/>
        <end position="526"/>
    </location>
</feature>
<dbReference type="InterPro" id="IPR035892">
    <property type="entry name" value="C2_domain_sf"/>
</dbReference>
<dbReference type="PROSITE" id="PS50004">
    <property type="entry name" value="C2"/>
    <property type="match status" value="1"/>
</dbReference>
<dbReference type="AlphaFoldDB" id="A0A7R9PWN0"/>
<feature type="compositionally biased region" description="Low complexity" evidence="1">
    <location>
        <begin position="499"/>
        <end position="514"/>
    </location>
</feature>
<evidence type="ECO:0000313" key="4">
    <source>
        <dbReference type="Proteomes" id="UP000759131"/>
    </source>
</evidence>
<feature type="compositionally biased region" description="Polar residues" evidence="1">
    <location>
        <begin position="441"/>
        <end position="452"/>
    </location>
</feature>
<gene>
    <name evidence="3" type="ORF">OSB1V03_LOCUS3110</name>
</gene>
<organism evidence="3">
    <name type="scientific">Medioppia subpectinata</name>
    <dbReference type="NCBI Taxonomy" id="1979941"/>
    <lineage>
        <taxon>Eukaryota</taxon>
        <taxon>Metazoa</taxon>
        <taxon>Ecdysozoa</taxon>
        <taxon>Arthropoda</taxon>
        <taxon>Chelicerata</taxon>
        <taxon>Arachnida</taxon>
        <taxon>Acari</taxon>
        <taxon>Acariformes</taxon>
        <taxon>Sarcoptiformes</taxon>
        <taxon>Oribatida</taxon>
        <taxon>Brachypylina</taxon>
        <taxon>Oppioidea</taxon>
        <taxon>Oppiidae</taxon>
        <taxon>Medioppia</taxon>
    </lineage>
</organism>
<feature type="compositionally biased region" description="Basic and acidic residues" evidence="1">
    <location>
        <begin position="385"/>
        <end position="399"/>
    </location>
</feature>
<feature type="compositionally biased region" description="Basic residues" evidence="1">
    <location>
        <begin position="471"/>
        <end position="483"/>
    </location>
</feature>
<dbReference type="Gene3D" id="2.60.40.150">
    <property type="entry name" value="C2 domain"/>
    <property type="match status" value="1"/>
</dbReference>
<dbReference type="Proteomes" id="UP000759131">
    <property type="component" value="Unassembled WGS sequence"/>
</dbReference>
<name>A0A7R9PWN0_9ACAR</name>
<dbReference type="EMBL" id="OC855791">
    <property type="protein sequence ID" value="CAD7622647.1"/>
    <property type="molecule type" value="Genomic_DNA"/>
</dbReference>